<dbReference type="SUPFAM" id="SSF52499">
    <property type="entry name" value="Isochorismatase-like hydrolases"/>
    <property type="match status" value="1"/>
</dbReference>
<protein>
    <submittedName>
        <fullName evidence="3">Cysteine hydrolase</fullName>
    </submittedName>
</protein>
<accession>A0ABY4SXT4</accession>
<evidence type="ECO:0000313" key="4">
    <source>
        <dbReference type="Proteomes" id="UP001056681"/>
    </source>
</evidence>
<gene>
    <name evidence="3" type="ORF">IM816_09285</name>
</gene>
<reference evidence="3" key="1">
    <citation type="submission" date="2020-10" db="EMBL/GenBank/DDBJ databases">
        <title>Whole-genome sequence of Luteibacter sp. EIF3.</title>
        <authorList>
            <person name="Friedrich I."/>
            <person name="Hertel R."/>
            <person name="Daniel R."/>
        </authorList>
    </citation>
    <scope>NUCLEOTIDE SEQUENCE</scope>
    <source>
        <strain evidence="3">EIF3</strain>
    </source>
</reference>
<keyword evidence="4" id="KW-1185">Reference proteome</keyword>
<dbReference type="Proteomes" id="UP001056681">
    <property type="component" value="Chromosome"/>
</dbReference>
<dbReference type="PANTHER" id="PTHR43540">
    <property type="entry name" value="PEROXYUREIDOACRYLATE/UREIDOACRYLATE AMIDOHYDROLASE-RELATED"/>
    <property type="match status" value="1"/>
</dbReference>
<organism evidence="3 4">
    <name type="scientific">Luteibacter flocculans</name>
    <dbReference type="NCBI Taxonomy" id="2780091"/>
    <lineage>
        <taxon>Bacteria</taxon>
        <taxon>Pseudomonadati</taxon>
        <taxon>Pseudomonadota</taxon>
        <taxon>Gammaproteobacteria</taxon>
        <taxon>Lysobacterales</taxon>
        <taxon>Rhodanobacteraceae</taxon>
        <taxon>Luteibacter</taxon>
    </lineage>
</organism>
<evidence type="ECO:0000259" key="2">
    <source>
        <dbReference type="Pfam" id="PF00857"/>
    </source>
</evidence>
<dbReference type="Gene3D" id="3.40.50.850">
    <property type="entry name" value="Isochorismatase-like"/>
    <property type="match status" value="1"/>
</dbReference>
<proteinExistence type="predicted"/>
<dbReference type="RefSeq" id="WP_250337838.1">
    <property type="nucleotide sequence ID" value="NZ_CP063231.1"/>
</dbReference>
<sequence>MSEADSRTALLVLDVFNTFQFPGGDELFQQAQEAIGKIRLLRERFHAREAPVIFVNDNFDRWQDSFDELVDYVAGSGAPGRTMVEALCPHGSDLKLLKPRHSAFFETALPSLLDHFDVRRIVVTGLAGDSCVLCTVLDAHVRGITPIVPADTTASQTIERTTRALAHLRETFGTETPLSERVDPH</sequence>
<dbReference type="InterPro" id="IPR000868">
    <property type="entry name" value="Isochorismatase-like_dom"/>
</dbReference>
<keyword evidence="1 3" id="KW-0378">Hydrolase</keyword>
<name>A0ABY4SXT4_9GAMM</name>
<evidence type="ECO:0000256" key="1">
    <source>
        <dbReference type="ARBA" id="ARBA00022801"/>
    </source>
</evidence>
<evidence type="ECO:0000313" key="3">
    <source>
        <dbReference type="EMBL" id="URL56869.1"/>
    </source>
</evidence>
<dbReference type="Pfam" id="PF00857">
    <property type="entry name" value="Isochorismatase"/>
    <property type="match status" value="1"/>
</dbReference>
<feature type="domain" description="Isochorismatase-like" evidence="2">
    <location>
        <begin position="8"/>
        <end position="174"/>
    </location>
</feature>
<dbReference type="InterPro" id="IPR050272">
    <property type="entry name" value="Isochorismatase-like_hydrls"/>
</dbReference>
<dbReference type="PANTHER" id="PTHR43540:SF6">
    <property type="entry name" value="ISOCHORISMATASE-LIKE DOMAIN-CONTAINING PROTEIN"/>
    <property type="match status" value="1"/>
</dbReference>
<dbReference type="CDD" id="cd00431">
    <property type="entry name" value="cysteine_hydrolases"/>
    <property type="match status" value="1"/>
</dbReference>
<dbReference type="EMBL" id="CP063231">
    <property type="protein sequence ID" value="URL56869.1"/>
    <property type="molecule type" value="Genomic_DNA"/>
</dbReference>
<dbReference type="InterPro" id="IPR036380">
    <property type="entry name" value="Isochorismatase-like_sf"/>
</dbReference>
<dbReference type="GO" id="GO:0016787">
    <property type="term" value="F:hydrolase activity"/>
    <property type="evidence" value="ECO:0007669"/>
    <property type="project" value="UniProtKB-KW"/>
</dbReference>